<dbReference type="GO" id="GO:0003714">
    <property type="term" value="F:transcription corepressor activity"/>
    <property type="evidence" value="ECO:0007669"/>
    <property type="project" value="TreeGrafter"/>
</dbReference>
<dbReference type="Proteomes" id="UP000005408">
    <property type="component" value="Unassembled WGS sequence"/>
</dbReference>
<feature type="compositionally biased region" description="Basic and acidic residues" evidence="18">
    <location>
        <begin position="7"/>
        <end position="32"/>
    </location>
</feature>
<comment type="function">
    <text evidence="14">Plays a central role in maintaining S6K1 signaling and BAD phosphorylation under normal growth conditions thereby protecting cells from potential deleterious effects of sustained S6K1 signaling. The URI1-PPP1CC complex acts as a central component of a negative feedback mechanism that counteracts excessive S6K1 survival signaling to BAD in response to growth factors. Mediates inhibition of PPP1CC phosphatase activity in mitochondria. Coordinates the regulation of nutrient-sensitive gene expression availability in a mTOR-dependent manner. Seems to be a scaffolding protein able to assemble a prefoldin-like complex that contains PFDs and proteins with roles in transcription and ubiquitination.</text>
</comment>
<dbReference type="InterPro" id="IPR052255">
    <property type="entry name" value="RNA_pol_II_subunit5-mediator"/>
</dbReference>
<dbReference type="CDD" id="cd23159">
    <property type="entry name" value="Prefoldin_URI1"/>
    <property type="match status" value="1"/>
</dbReference>
<evidence type="ECO:0000256" key="1">
    <source>
        <dbReference type="ARBA" id="ARBA00004123"/>
    </source>
</evidence>
<feature type="compositionally biased region" description="Basic and acidic residues" evidence="18">
    <location>
        <begin position="327"/>
        <end position="336"/>
    </location>
</feature>
<evidence type="ECO:0000256" key="4">
    <source>
        <dbReference type="ARBA" id="ARBA00004496"/>
    </source>
</evidence>
<reference evidence="19" key="1">
    <citation type="submission" date="2022-08" db="UniProtKB">
        <authorList>
            <consortium name="EnsemblMetazoa"/>
        </authorList>
    </citation>
    <scope>IDENTIFICATION</scope>
    <source>
        <strain evidence="19">05x7-T-G4-1.051#20</strain>
    </source>
</reference>
<evidence type="ECO:0000313" key="19">
    <source>
        <dbReference type="EnsemblMetazoa" id="G21192.1:cds"/>
    </source>
</evidence>
<sequence length="509" mass="59500">MAGSQIRWDHEDPMRNYIEEKKKKEKKERIEQLKALVFDSDTTSSSSSEDSGYHRKRKRRRSETRSKSKRKKSNSRSDSRESNQEKSISCKNRALLSSSKMDLKHIQRLEEEQNFALIETNRKLEQWETFRSDYEALRERMTTLPDKTTHDIMVPFGSLAFMPGKLVHTNEILVLLGDNWFVERSAKQATEIIGRRIKTVEQQIKELQAQKHLLEPRLEFTKNLPGGSRNEDYFEIAEEFDPEKEKLWREEHRKSVQRQRKKEKLERKAEERNKTLTDEEIWKRLDDLERQEAEGRELQRIQELEAPDDLELVERSQGNTLLSPIEKPPRKVHFNDDQTDSSFMEESDDDSEVEDSDDFTSGSCEENEEDRRESKTQVINFKHSQAEERLQPQEMADSEEASSDVKSPRDVYRLYKPGTKSILKNSNSARKVKVKKKSDTQRPSLQSPLSSVQAAFSGVVVEKKVLDPLPSLSTEQKSPEKRQESTPEEIQKPARVSKFKAQRQNLSKS</sequence>
<keyword evidence="11" id="KW-0539">Nucleus</keyword>
<evidence type="ECO:0000256" key="3">
    <source>
        <dbReference type="ARBA" id="ARBA00004279"/>
    </source>
</evidence>
<dbReference type="GO" id="GO:0005634">
    <property type="term" value="C:nucleus"/>
    <property type="evidence" value="ECO:0007669"/>
    <property type="project" value="UniProtKB-SubCell"/>
</dbReference>
<evidence type="ECO:0000256" key="18">
    <source>
        <dbReference type="SAM" id="MobiDB-lite"/>
    </source>
</evidence>
<feature type="compositionally biased region" description="Polar residues" evidence="18">
    <location>
        <begin position="441"/>
        <end position="452"/>
    </location>
</feature>
<evidence type="ECO:0000256" key="12">
    <source>
        <dbReference type="ARBA" id="ARBA00023273"/>
    </source>
</evidence>
<dbReference type="InterPro" id="IPR004127">
    <property type="entry name" value="Prefoldin_subunit_alpha"/>
</dbReference>
<evidence type="ECO:0000256" key="11">
    <source>
        <dbReference type="ARBA" id="ARBA00023242"/>
    </source>
</evidence>
<name>A0A8W8JWY7_MAGGI</name>
<dbReference type="PANTHER" id="PTHR15111">
    <property type="entry name" value="RNA POLYMERASE II SUBUNIT 5-MEDIATING PROTEIN NNX3"/>
    <property type="match status" value="1"/>
</dbReference>
<keyword evidence="6" id="KW-0678">Repressor</keyword>
<dbReference type="GO" id="GO:0003682">
    <property type="term" value="F:chromatin binding"/>
    <property type="evidence" value="ECO:0007669"/>
    <property type="project" value="TreeGrafter"/>
</dbReference>
<evidence type="ECO:0000256" key="17">
    <source>
        <dbReference type="ARBA" id="ARBA00082683"/>
    </source>
</evidence>
<dbReference type="Gene3D" id="1.10.287.370">
    <property type="match status" value="1"/>
</dbReference>
<dbReference type="GO" id="GO:0019212">
    <property type="term" value="F:phosphatase inhibitor activity"/>
    <property type="evidence" value="ECO:0007669"/>
    <property type="project" value="TreeGrafter"/>
</dbReference>
<keyword evidence="9" id="KW-0496">Mitochondrion</keyword>
<evidence type="ECO:0000256" key="14">
    <source>
        <dbReference type="ARBA" id="ARBA00053952"/>
    </source>
</evidence>
<feature type="region of interest" description="Disordered" evidence="18">
    <location>
        <begin position="468"/>
        <end position="509"/>
    </location>
</feature>
<dbReference type="Pfam" id="PF02996">
    <property type="entry name" value="Prefoldin"/>
    <property type="match status" value="1"/>
</dbReference>
<organism evidence="19 20">
    <name type="scientific">Magallana gigas</name>
    <name type="common">Pacific oyster</name>
    <name type="synonym">Crassostrea gigas</name>
    <dbReference type="NCBI Taxonomy" id="29159"/>
    <lineage>
        <taxon>Eukaryota</taxon>
        <taxon>Metazoa</taxon>
        <taxon>Spiralia</taxon>
        <taxon>Lophotrochozoa</taxon>
        <taxon>Mollusca</taxon>
        <taxon>Bivalvia</taxon>
        <taxon>Autobranchia</taxon>
        <taxon>Pteriomorphia</taxon>
        <taxon>Ostreida</taxon>
        <taxon>Ostreoidea</taxon>
        <taxon>Ostreidae</taxon>
        <taxon>Magallana</taxon>
    </lineage>
</organism>
<dbReference type="GO" id="GO:0000122">
    <property type="term" value="P:negative regulation of transcription by RNA polymerase II"/>
    <property type="evidence" value="ECO:0007669"/>
    <property type="project" value="TreeGrafter"/>
</dbReference>
<evidence type="ECO:0000256" key="5">
    <source>
        <dbReference type="ARBA" id="ARBA00022490"/>
    </source>
</evidence>
<dbReference type="FunFam" id="1.10.287.370:FF:000008">
    <property type="entry name" value="unconventional prefoldin RPB5 interactor 1"/>
    <property type="match status" value="1"/>
</dbReference>
<dbReference type="PANTHER" id="PTHR15111:SF0">
    <property type="entry name" value="UNCONVENTIONAL PREFOLDIN RPB5 INTERACTOR 1"/>
    <property type="match status" value="1"/>
</dbReference>
<dbReference type="GO" id="GO:0005739">
    <property type="term" value="C:mitochondrion"/>
    <property type="evidence" value="ECO:0007669"/>
    <property type="project" value="UniProtKB-SubCell"/>
</dbReference>
<evidence type="ECO:0000256" key="7">
    <source>
        <dbReference type="ARBA" id="ARBA00022553"/>
    </source>
</evidence>
<evidence type="ECO:0000256" key="10">
    <source>
        <dbReference type="ARBA" id="ARBA00023163"/>
    </source>
</evidence>
<keyword evidence="10" id="KW-0804">Transcription</keyword>
<evidence type="ECO:0000256" key="16">
    <source>
        <dbReference type="ARBA" id="ARBA00078910"/>
    </source>
</evidence>
<dbReference type="AlphaFoldDB" id="A0A8W8JWY7"/>
<dbReference type="EnsemblMetazoa" id="G21192.1">
    <property type="protein sequence ID" value="G21192.1:cds"/>
    <property type="gene ID" value="G21192"/>
</dbReference>
<evidence type="ECO:0000256" key="8">
    <source>
        <dbReference type="ARBA" id="ARBA00023015"/>
    </source>
</evidence>
<evidence type="ECO:0000256" key="6">
    <source>
        <dbReference type="ARBA" id="ARBA00022491"/>
    </source>
</evidence>
<keyword evidence="5" id="KW-0963">Cytoplasm</keyword>
<evidence type="ECO:0000313" key="20">
    <source>
        <dbReference type="Proteomes" id="UP000005408"/>
    </source>
</evidence>
<keyword evidence="12" id="KW-0966">Cell projection</keyword>
<feature type="region of interest" description="Disordered" evidence="18">
    <location>
        <begin position="1"/>
        <end position="91"/>
    </location>
</feature>
<comment type="similarity">
    <text evidence="13">Belongs to the RNA polymerase II subunit 5-mediating protein family.</text>
</comment>
<protein>
    <recommendedName>
        <fullName evidence="17">Protein phosphatase 1 regulatory subunit 19</fullName>
    </recommendedName>
    <alternativeName>
        <fullName evidence="16">RNA polymerase II subunit 5-mediating protein</fullName>
    </alternativeName>
</protein>
<feature type="region of interest" description="Disordered" evidence="18">
    <location>
        <begin position="320"/>
        <end position="452"/>
    </location>
</feature>
<keyword evidence="7" id="KW-0597">Phosphoprotein</keyword>
<accession>A0A8W8JWY7</accession>
<dbReference type="InterPro" id="IPR009053">
    <property type="entry name" value="Prefoldin"/>
</dbReference>
<feature type="compositionally biased region" description="Basic and acidic residues" evidence="18">
    <location>
        <begin position="75"/>
        <end position="84"/>
    </location>
</feature>
<keyword evidence="8" id="KW-0805">Transcription regulation</keyword>
<evidence type="ECO:0000256" key="2">
    <source>
        <dbReference type="ARBA" id="ARBA00004173"/>
    </source>
</evidence>
<feature type="compositionally biased region" description="Basic and acidic residues" evidence="18">
    <location>
        <begin position="477"/>
        <end position="492"/>
    </location>
</feature>
<feature type="compositionally biased region" description="Acidic residues" evidence="18">
    <location>
        <begin position="337"/>
        <end position="358"/>
    </location>
</feature>
<comment type="subcellular location">
    <subcellularLocation>
        <location evidence="3">Cell projection</location>
        <location evidence="3">Dendrite</location>
    </subcellularLocation>
    <subcellularLocation>
        <location evidence="4">Cytoplasm</location>
    </subcellularLocation>
    <subcellularLocation>
        <location evidence="2">Mitochondrion</location>
    </subcellularLocation>
    <subcellularLocation>
        <location evidence="1">Nucleus</location>
    </subcellularLocation>
</comment>
<dbReference type="SUPFAM" id="SSF46579">
    <property type="entry name" value="Prefoldin"/>
    <property type="match status" value="1"/>
</dbReference>
<evidence type="ECO:0000256" key="13">
    <source>
        <dbReference type="ARBA" id="ARBA00038295"/>
    </source>
</evidence>
<keyword evidence="20" id="KW-1185">Reference proteome</keyword>
<feature type="compositionally biased region" description="Basic residues" evidence="18">
    <location>
        <begin position="54"/>
        <end position="74"/>
    </location>
</feature>
<evidence type="ECO:0000256" key="15">
    <source>
        <dbReference type="ARBA" id="ARBA00064379"/>
    </source>
</evidence>
<comment type="subunit">
    <text evidence="15">Homodimer. Component of the PAQosome complex which is responsible for the biogenesis of several protein complexes and which consists of R2TP complex members RUVBL1, RUVBL2, RPAP3 and PIH1D1, URI complex members PFDN2, PFDN6, PDRG1, UXT and URI1 as well as ASDURF, POLR2E and DNAAF10/WDR92. Interacts with POLR2E/RPB5, RUVBL2 and RUVBL1. Interacts with PFDN2, PFDN4 and STAP1; the interactions are phosphorylation-dependent and occur in a growth-dependent manner in the mitochondrion. Interacts with UXT. Interacts with PPP1CC; the interaction is phosphorylation-dependent and occurs in a growth factor-dependent manner. Interacts (via the middle C-terminal region) with GTF2F1 and GTF2F2. Interacts with DMAP1. Interacts with TSC1 and TSC2. Interacts with PRPF8 and EFTUD2 in a ZNHIT2-dependent manner.</text>
</comment>
<proteinExistence type="inferred from homology"/>
<dbReference type="GO" id="GO:0030425">
    <property type="term" value="C:dendrite"/>
    <property type="evidence" value="ECO:0007669"/>
    <property type="project" value="UniProtKB-SubCell"/>
</dbReference>
<feature type="compositionally biased region" description="Low complexity" evidence="18">
    <location>
        <begin position="39"/>
        <end position="50"/>
    </location>
</feature>
<evidence type="ECO:0000256" key="9">
    <source>
        <dbReference type="ARBA" id="ARBA00023128"/>
    </source>
</evidence>